<keyword evidence="4" id="KW-1185">Reference proteome</keyword>
<proteinExistence type="inferred from homology"/>
<comment type="caution">
    <text evidence="3">The sequence shown here is derived from an EMBL/GenBank/DDBJ whole genome shotgun (WGS) entry which is preliminary data.</text>
</comment>
<dbReference type="InterPro" id="IPR052169">
    <property type="entry name" value="CW_Biosynth-Accessory"/>
</dbReference>
<dbReference type="InterPro" id="IPR029052">
    <property type="entry name" value="Metallo-depent_PP-like"/>
</dbReference>
<dbReference type="InterPro" id="IPR019079">
    <property type="entry name" value="Capsule_synth_CapA"/>
</dbReference>
<accession>A0A923L3A8</accession>
<dbReference type="Proteomes" id="UP000637359">
    <property type="component" value="Unassembled WGS sequence"/>
</dbReference>
<reference evidence="3" key="1">
    <citation type="submission" date="2020-08" db="EMBL/GenBank/DDBJ databases">
        <title>Genome public.</title>
        <authorList>
            <person name="Liu C."/>
            <person name="Sun Q."/>
        </authorList>
    </citation>
    <scope>NUCLEOTIDE SEQUENCE</scope>
    <source>
        <strain evidence="3">BX22</strain>
    </source>
</reference>
<comment type="similarity">
    <text evidence="1">Belongs to the CapA family.</text>
</comment>
<dbReference type="EMBL" id="JACOOL010000001">
    <property type="protein sequence ID" value="MBC5635698.1"/>
    <property type="molecule type" value="Genomic_DNA"/>
</dbReference>
<evidence type="ECO:0000313" key="3">
    <source>
        <dbReference type="EMBL" id="MBC5635698.1"/>
    </source>
</evidence>
<dbReference type="PANTHER" id="PTHR33393:SF12">
    <property type="entry name" value="CAPSULE BIOSYNTHESIS PROTEIN CAPA"/>
    <property type="match status" value="1"/>
</dbReference>
<name>A0A923L3A8_9BACI</name>
<sequence>MRLFKKKTDTVSITAVGDILLHGRVYGGLNKKSDYDFDNQLKNVKSLVGQTDITIANLETIIAGNDIGLSSFPKFNAPKEIGYTLKNMGVNLVTIANNHVLDHGEEGLLKSIKNLEEIGLEYDGAYKSEEDSERLRVIEKNGLRIAFVSYTRGTNGIKVPKSYLVNSLKNTPVLSLVKKLRKIKRENLADVIVANLHHGEEYHLQPSSQQREVFASLADAGADIIIGHHPHVLQAPEWIETSRGTRTFVAYSLGNFFSGQNGLHRQIGASLSLEVSKPDPKYSGIEVLNPRYNLTYVHRESKLKYVIYQLKDWIEKNPYIETDDGLFSSQEIYENTIKRMRSSITDLDIE</sequence>
<dbReference type="SMART" id="SM00854">
    <property type="entry name" value="PGA_cap"/>
    <property type="match status" value="1"/>
</dbReference>
<organism evidence="3 4">
    <name type="scientific">Ornithinibacillus hominis</name>
    <dbReference type="NCBI Taxonomy" id="2763055"/>
    <lineage>
        <taxon>Bacteria</taxon>
        <taxon>Bacillati</taxon>
        <taxon>Bacillota</taxon>
        <taxon>Bacilli</taxon>
        <taxon>Bacillales</taxon>
        <taxon>Bacillaceae</taxon>
        <taxon>Ornithinibacillus</taxon>
    </lineage>
</organism>
<dbReference type="AlphaFoldDB" id="A0A923L3A8"/>
<dbReference type="PANTHER" id="PTHR33393">
    <property type="entry name" value="POLYGLUTAMINE SYNTHESIS ACCESSORY PROTEIN RV0574C-RELATED"/>
    <property type="match status" value="1"/>
</dbReference>
<dbReference type="Gene3D" id="3.60.21.10">
    <property type="match status" value="1"/>
</dbReference>
<dbReference type="RefSeq" id="WP_186868386.1">
    <property type="nucleotide sequence ID" value="NZ_JACOOL010000001.1"/>
</dbReference>
<dbReference type="Pfam" id="PF09587">
    <property type="entry name" value="PGA_cap"/>
    <property type="match status" value="1"/>
</dbReference>
<feature type="domain" description="Capsule synthesis protein CapA" evidence="2">
    <location>
        <begin position="12"/>
        <end position="260"/>
    </location>
</feature>
<protein>
    <submittedName>
        <fullName evidence="3">CapA family protein</fullName>
    </submittedName>
</protein>
<dbReference type="SUPFAM" id="SSF56300">
    <property type="entry name" value="Metallo-dependent phosphatases"/>
    <property type="match status" value="1"/>
</dbReference>
<evidence type="ECO:0000256" key="1">
    <source>
        <dbReference type="ARBA" id="ARBA00005662"/>
    </source>
</evidence>
<gene>
    <name evidence="3" type="ORF">H8S33_02550</name>
</gene>
<evidence type="ECO:0000259" key="2">
    <source>
        <dbReference type="SMART" id="SM00854"/>
    </source>
</evidence>
<dbReference type="CDD" id="cd07381">
    <property type="entry name" value="MPP_CapA"/>
    <property type="match status" value="1"/>
</dbReference>
<evidence type="ECO:0000313" key="4">
    <source>
        <dbReference type="Proteomes" id="UP000637359"/>
    </source>
</evidence>